<accession>A0A1H7C495</accession>
<evidence type="ECO:0000313" key="8">
    <source>
        <dbReference type="Proteomes" id="UP000199223"/>
    </source>
</evidence>
<dbReference type="InterPro" id="IPR013766">
    <property type="entry name" value="Thioredoxin_domain"/>
</dbReference>
<evidence type="ECO:0000256" key="2">
    <source>
        <dbReference type="ARBA" id="ARBA00022729"/>
    </source>
</evidence>
<dbReference type="PANTHER" id="PTHR13887">
    <property type="entry name" value="GLUTATHIONE S-TRANSFERASE KAPPA"/>
    <property type="match status" value="1"/>
</dbReference>
<dbReference type="SUPFAM" id="SSF52833">
    <property type="entry name" value="Thioredoxin-like"/>
    <property type="match status" value="1"/>
</dbReference>
<keyword evidence="3" id="KW-0560">Oxidoreductase</keyword>
<evidence type="ECO:0000313" key="7">
    <source>
        <dbReference type="EMBL" id="SEJ84683.1"/>
    </source>
</evidence>
<dbReference type="RefSeq" id="WP_245745536.1">
    <property type="nucleotide sequence ID" value="NZ_FNZA01000023.1"/>
</dbReference>
<evidence type="ECO:0000256" key="1">
    <source>
        <dbReference type="ARBA" id="ARBA00005791"/>
    </source>
</evidence>
<dbReference type="EMBL" id="FNZA01000023">
    <property type="protein sequence ID" value="SEJ84683.1"/>
    <property type="molecule type" value="Genomic_DNA"/>
</dbReference>
<dbReference type="InterPro" id="IPR012336">
    <property type="entry name" value="Thioredoxin-like_fold"/>
</dbReference>
<dbReference type="STRING" id="856736.SAMN04488058_1234"/>
<keyword evidence="8" id="KW-1185">Reference proteome</keyword>
<evidence type="ECO:0000259" key="6">
    <source>
        <dbReference type="PROSITE" id="PS51352"/>
    </source>
</evidence>
<keyword evidence="2" id="KW-0732">Signal</keyword>
<dbReference type="GO" id="GO:0016491">
    <property type="term" value="F:oxidoreductase activity"/>
    <property type="evidence" value="ECO:0007669"/>
    <property type="project" value="UniProtKB-KW"/>
</dbReference>
<comment type="similarity">
    <text evidence="1">Belongs to the thioredoxin family. DsbA subfamily.</text>
</comment>
<dbReference type="InterPro" id="IPR036249">
    <property type="entry name" value="Thioredoxin-like_sf"/>
</dbReference>
<keyword evidence="5" id="KW-0676">Redox-active center</keyword>
<feature type="domain" description="Thioredoxin" evidence="6">
    <location>
        <begin position="31"/>
        <end position="221"/>
    </location>
</feature>
<dbReference type="AlphaFoldDB" id="A0A1H7C495"/>
<name>A0A1H7C495_9DEIO</name>
<protein>
    <submittedName>
        <fullName evidence="7">Protein-disulfide isomerase</fullName>
    </submittedName>
</protein>
<organism evidence="7 8">
    <name type="scientific">Deinococcus reticulitermitis</name>
    <dbReference type="NCBI Taxonomy" id="856736"/>
    <lineage>
        <taxon>Bacteria</taxon>
        <taxon>Thermotogati</taxon>
        <taxon>Deinococcota</taxon>
        <taxon>Deinococci</taxon>
        <taxon>Deinococcales</taxon>
        <taxon>Deinococcaceae</taxon>
        <taxon>Deinococcus</taxon>
    </lineage>
</organism>
<dbReference type="GO" id="GO:0016853">
    <property type="term" value="F:isomerase activity"/>
    <property type="evidence" value="ECO:0007669"/>
    <property type="project" value="UniProtKB-KW"/>
</dbReference>
<dbReference type="Proteomes" id="UP000199223">
    <property type="component" value="Unassembled WGS sequence"/>
</dbReference>
<dbReference type="PANTHER" id="PTHR13887:SF14">
    <property type="entry name" value="DISULFIDE BOND FORMATION PROTEIN D"/>
    <property type="match status" value="1"/>
</dbReference>
<keyword evidence="7" id="KW-0413">Isomerase</keyword>
<evidence type="ECO:0000256" key="5">
    <source>
        <dbReference type="ARBA" id="ARBA00023284"/>
    </source>
</evidence>
<proteinExistence type="inferred from homology"/>
<keyword evidence="4" id="KW-1015">Disulfide bond</keyword>
<dbReference type="Pfam" id="PF13462">
    <property type="entry name" value="Thioredoxin_4"/>
    <property type="match status" value="1"/>
</dbReference>
<evidence type="ECO:0000256" key="4">
    <source>
        <dbReference type="ARBA" id="ARBA00023157"/>
    </source>
</evidence>
<reference evidence="8" key="1">
    <citation type="submission" date="2016-10" db="EMBL/GenBank/DDBJ databases">
        <authorList>
            <person name="Varghese N."/>
            <person name="Submissions S."/>
        </authorList>
    </citation>
    <scope>NUCLEOTIDE SEQUENCE [LARGE SCALE GENOMIC DNA]</scope>
    <source>
        <strain evidence="8">CGMCC 1.10218</strain>
    </source>
</reference>
<gene>
    <name evidence="7" type="ORF">SAMN04488058_1234</name>
</gene>
<evidence type="ECO:0000256" key="3">
    <source>
        <dbReference type="ARBA" id="ARBA00023002"/>
    </source>
</evidence>
<sequence length="221" mass="24379">MTRLTRPPHKAPIVLLALGALAVLATILALSLANRATPKAALPTDARERLIRADSPALGPADAKVTIVEFFDPECEACRAIEPDLMKLLEKYGGEVRLVARYFPLHTNSVLAAGLIEAAAQEDEAKRWRARDYLFTKQSEWGEQQTPQTSKFLDYAANLGLDREQVQRSLDSEDVRKLVERDRQDGLSLGVSGTPTFFVNGQRLEQLSVQALEAAIQQGLE</sequence>
<dbReference type="PROSITE" id="PS51352">
    <property type="entry name" value="THIOREDOXIN_2"/>
    <property type="match status" value="1"/>
</dbReference>
<dbReference type="Gene3D" id="3.40.30.10">
    <property type="entry name" value="Glutaredoxin"/>
    <property type="match status" value="1"/>
</dbReference>